<gene>
    <name evidence="2" type="ORF">CIMG_11266</name>
</gene>
<dbReference type="EMBL" id="GG704916">
    <property type="protein sequence ID" value="KJF61609.1"/>
    <property type="molecule type" value="Genomic_DNA"/>
</dbReference>
<feature type="compositionally biased region" description="Polar residues" evidence="1">
    <location>
        <begin position="56"/>
        <end position="67"/>
    </location>
</feature>
<dbReference type="Proteomes" id="UP000001261">
    <property type="component" value="Unassembled WGS sequence"/>
</dbReference>
<keyword evidence="3" id="KW-1185">Reference proteome</keyword>
<dbReference type="GeneID" id="24163629"/>
<evidence type="ECO:0000313" key="3">
    <source>
        <dbReference type="Proteomes" id="UP000001261"/>
    </source>
</evidence>
<dbReference type="RefSeq" id="XP_012213718.1">
    <property type="nucleotide sequence ID" value="XM_012358295.1"/>
</dbReference>
<dbReference type="AlphaFoldDB" id="A0A0D8JWY2"/>
<evidence type="ECO:0000313" key="2">
    <source>
        <dbReference type="EMBL" id="KJF61609.1"/>
    </source>
</evidence>
<name>A0A0D8JWY2_COCIM</name>
<organism evidence="2 3">
    <name type="scientific">Coccidioides immitis (strain RS)</name>
    <name type="common">Valley fever fungus</name>
    <dbReference type="NCBI Taxonomy" id="246410"/>
    <lineage>
        <taxon>Eukaryota</taxon>
        <taxon>Fungi</taxon>
        <taxon>Dikarya</taxon>
        <taxon>Ascomycota</taxon>
        <taxon>Pezizomycotina</taxon>
        <taxon>Eurotiomycetes</taxon>
        <taxon>Eurotiomycetidae</taxon>
        <taxon>Onygenales</taxon>
        <taxon>Onygenaceae</taxon>
        <taxon>Coccidioides</taxon>
    </lineage>
</organism>
<dbReference type="KEGG" id="cim:CIMG_11266"/>
<dbReference type="InParanoid" id="A0A0D8JWY2"/>
<reference evidence="3" key="2">
    <citation type="journal article" date="2010" name="Genome Res.">
        <title>Population genomic sequencing of Coccidioides fungi reveals recent hybridization and transposon control.</title>
        <authorList>
            <person name="Neafsey D.E."/>
            <person name="Barker B.M."/>
            <person name="Sharpton T.J."/>
            <person name="Stajich J.E."/>
            <person name="Park D.J."/>
            <person name="Whiston E."/>
            <person name="Hung C.-Y."/>
            <person name="McMahan C."/>
            <person name="White J."/>
            <person name="Sykes S."/>
            <person name="Heiman D."/>
            <person name="Young S."/>
            <person name="Zeng Q."/>
            <person name="Abouelleil A."/>
            <person name="Aftuck L."/>
            <person name="Bessette D."/>
            <person name="Brown A."/>
            <person name="FitzGerald M."/>
            <person name="Lui A."/>
            <person name="Macdonald J.P."/>
            <person name="Priest M."/>
            <person name="Orbach M.J."/>
            <person name="Galgiani J.N."/>
            <person name="Kirkland T.N."/>
            <person name="Cole G.T."/>
            <person name="Birren B.W."/>
            <person name="Henn M.R."/>
            <person name="Taylor J.W."/>
            <person name="Rounsley S.D."/>
        </authorList>
    </citation>
    <scope>GENOME REANNOTATION</scope>
    <source>
        <strain evidence="3">RS</strain>
    </source>
</reference>
<sequence length="102" mass="10966">MRLTSPPAPLHARGAEIRTTKRCIDVVSRDRVLVGGEAHGVNAFEWKSLGPKKRSVNQTRGGPSYNGSEDGPVRLPPATKQIQRLAGLALGNGMVSLLYYGI</sequence>
<proteinExistence type="predicted"/>
<feature type="region of interest" description="Disordered" evidence="1">
    <location>
        <begin position="49"/>
        <end position="75"/>
    </location>
</feature>
<evidence type="ECO:0000256" key="1">
    <source>
        <dbReference type="SAM" id="MobiDB-lite"/>
    </source>
</evidence>
<protein>
    <submittedName>
        <fullName evidence="2">Uncharacterized protein</fullName>
    </submittedName>
</protein>
<dbReference type="VEuPathDB" id="FungiDB:CIMG_11266"/>
<accession>A0A0D8JWY2</accession>
<reference evidence="3" key="1">
    <citation type="journal article" date="2009" name="Genome Res.">
        <title>Comparative genomic analyses of the human fungal pathogens Coccidioides and their relatives.</title>
        <authorList>
            <person name="Sharpton T.J."/>
            <person name="Stajich J.E."/>
            <person name="Rounsley S.D."/>
            <person name="Gardner M.J."/>
            <person name="Wortman J.R."/>
            <person name="Jordar V.S."/>
            <person name="Maiti R."/>
            <person name="Kodira C.D."/>
            <person name="Neafsey D.E."/>
            <person name="Zeng Q."/>
            <person name="Hung C.-Y."/>
            <person name="McMahan C."/>
            <person name="Muszewska A."/>
            <person name="Grynberg M."/>
            <person name="Mandel M.A."/>
            <person name="Kellner E.M."/>
            <person name="Barker B.M."/>
            <person name="Galgiani J.N."/>
            <person name="Orbach M.J."/>
            <person name="Kirkland T.N."/>
            <person name="Cole G.T."/>
            <person name="Henn M.R."/>
            <person name="Birren B.W."/>
            <person name="Taylor J.W."/>
        </authorList>
    </citation>
    <scope>NUCLEOTIDE SEQUENCE [LARGE SCALE GENOMIC DNA]</scope>
    <source>
        <strain evidence="3">RS</strain>
    </source>
</reference>